<gene>
    <name evidence="1" type="ORF">PXEA_LOCUS10433</name>
</gene>
<comment type="caution">
    <text evidence="1">The sequence shown here is derived from an EMBL/GenBank/DDBJ whole genome shotgun (WGS) entry which is preliminary data.</text>
</comment>
<name>A0A448WPL7_9PLAT</name>
<evidence type="ECO:0000313" key="1">
    <source>
        <dbReference type="EMBL" id="VEL16993.1"/>
    </source>
</evidence>
<dbReference type="Proteomes" id="UP000784294">
    <property type="component" value="Unassembled WGS sequence"/>
</dbReference>
<organism evidence="1 2">
    <name type="scientific">Protopolystoma xenopodis</name>
    <dbReference type="NCBI Taxonomy" id="117903"/>
    <lineage>
        <taxon>Eukaryota</taxon>
        <taxon>Metazoa</taxon>
        <taxon>Spiralia</taxon>
        <taxon>Lophotrochozoa</taxon>
        <taxon>Platyhelminthes</taxon>
        <taxon>Monogenea</taxon>
        <taxon>Polyopisthocotylea</taxon>
        <taxon>Polystomatidea</taxon>
        <taxon>Polystomatidae</taxon>
        <taxon>Protopolystoma</taxon>
    </lineage>
</organism>
<evidence type="ECO:0000313" key="2">
    <source>
        <dbReference type="Proteomes" id="UP000784294"/>
    </source>
</evidence>
<keyword evidence="2" id="KW-1185">Reference proteome</keyword>
<protein>
    <submittedName>
        <fullName evidence="1">Uncharacterized protein</fullName>
    </submittedName>
</protein>
<dbReference type="EMBL" id="CAAALY010030628">
    <property type="protein sequence ID" value="VEL16993.1"/>
    <property type="molecule type" value="Genomic_DNA"/>
</dbReference>
<sequence length="100" mass="11167">MTAGLCIAGGVAHPWLESHRFSRGEARFESRNSTPDLVRLCVVAQRHSSGRHQPPFNLLAAILGDSRRKDVSVAEWTDSLEPNVARFGMYGRLRTANRFC</sequence>
<dbReference type="AlphaFoldDB" id="A0A448WPL7"/>
<accession>A0A448WPL7</accession>
<proteinExistence type="predicted"/>
<reference evidence="1" key="1">
    <citation type="submission" date="2018-11" db="EMBL/GenBank/DDBJ databases">
        <authorList>
            <consortium name="Pathogen Informatics"/>
        </authorList>
    </citation>
    <scope>NUCLEOTIDE SEQUENCE</scope>
</reference>